<reference evidence="9" key="1">
    <citation type="journal article" date="2015" name="PLoS ONE">
        <title>Digital Gene Expression Analysis Based on De Novo Transcriptome Assembly Reveals New Genes Associated with Floral Organ Differentiation of the Orchid Plant Cymbidium ensifolium.</title>
        <authorList>
            <person name="Yang F."/>
            <person name="Zhu G."/>
        </authorList>
    </citation>
    <scope>NUCLEOTIDE SEQUENCE</scope>
</reference>
<keyword evidence="3 6" id="KW-0863">Zinc-finger</keyword>
<dbReference type="AlphaFoldDB" id="A0A5J6NDP3"/>
<dbReference type="GO" id="GO:0003677">
    <property type="term" value="F:DNA binding"/>
    <property type="evidence" value="ECO:0007669"/>
    <property type="project" value="UniProtKB-KW"/>
</dbReference>
<evidence type="ECO:0000256" key="2">
    <source>
        <dbReference type="ARBA" id="ARBA00022737"/>
    </source>
</evidence>
<dbReference type="InterPro" id="IPR041686">
    <property type="entry name" value="Znf-CCCH_3"/>
</dbReference>
<dbReference type="InterPro" id="IPR036855">
    <property type="entry name" value="Znf_CCCH_sf"/>
</dbReference>
<dbReference type="PROSITE" id="PS50103">
    <property type="entry name" value="ZF_C3H1"/>
    <property type="match status" value="3"/>
</dbReference>
<evidence type="ECO:0000256" key="3">
    <source>
        <dbReference type="ARBA" id="ARBA00022771"/>
    </source>
</evidence>
<dbReference type="FunFam" id="4.10.1000.10:FF:000021">
    <property type="entry name" value="Zinc finger CCCH domain-containing protein 17"/>
    <property type="match status" value="1"/>
</dbReference>
<organism evidence="9">
    <name type="scientific">Cymbidium ensifolium</name>
    <name type="common">Orchid</name>
    <name type="synonym">Epidendrum ensifolium</name>
    <dbReference type="NCBI Taxonomy" id="78740"/>
    <lineage>
        <taxon>Eukaryota</taxon>
        <taxon>Viridiplantae</taxon>
        <taxon>Streptophyta</taxon>
        <taxon>Embryophyta</taxon>
        <taxon>Tracheophyta</taxon>
        <taxon>Spermatophyta</taxon>
        <taxon>Magnoliopsida</taxon>
        <taxon>Liliopsida</taxon>
        <taxon>Asparagales</taxon>
        <taxon>Orchidaceae</taxon>
        <taxon>Epidendroideae</taxon>
        <taxon>Cymbidieae</taxon>
        <taxon>Cymbidiinae</taxon>
        <taxon>Cymbidium</taxon>
    </lineage>
</organism>
<evidence type="ECO:0000256" key="7">
    <source>
        <dbReference type="SAM" id="MobiDB-lite"/>
    </source>
</evidence>
<dbReference type="Gene3D" id="4.10.1000.10">
    <property type="entry name" value="Zinc finger, CCCH-type"/>
    <property type="match status" value="2"/>
</dbReference>
<keyword evidence="4 6" id="KW-0862">Zinc</keyword>
<feature type="region of interest" description="Disordered" evidence="7">
    <location>
        <begin position="396"/>
        <end position="515"/>
    </location>
</feature>
<feature type="domain" description="C3H1-type" evidence="8">
    <location>
        <begin position="113"/>
        <end position="140"/>
    </location>
</feature>
<sequence>MDSSSGRSDPRTLTAEEEAIKLNTDCVYFLASPLTCKKGSECEYRHSEGARLNPRDCRFWLSGNCLNPKCLFRHPPLDGMVVSPRTTSGKIITSHVSPSVQLPMANSFTYNFGRNSVPCYYYLKGACLKGDKCPFMHGPLPVGNPIAKQNANVSAQITTQLETPEEDAGKIKERNNQQNLPTALNIGNVSADKLVNGLPSLGKGSRTLENAPGSWNGLARSQTTYDPPVRSNSSYSSSQNLHVQPERHLLRGRETGEIFEESSGVGYIEPERPLNQLQSPSDHYQNPQAAEEVFRDSSPGFDVLVDHVVTDTDYFHGKDGFRSGISQGRRNVNLADDYGHYHSDYESSTRLDMFRHDGTGEFHYGNEYNGDDWDQHMTSSTLERMMDGPLLTERSLARRRRSPDEMEASDLRHRLRKQRRQDGYFSATSSVRHHDPYSKHDKNMKDRYRTRNSYKDQQLHGSATSSRLRGRITLPKPSSPEILSDLQDVRDKGRQRVRLSPLRPSGNPKSLGQRLGWRPLEESFFGPRYFGRQQKTRDALDLLDFAGPKSLEELKGAKADRNAQGQSIKHNPSTSSLEHNRSGSGKASRPRDSATSVDFEGPKPLSVLLKRKRESGSENDAISTVSNLEVTEAVSNVEEPRVGTVEESLIPTEDEQINYGQQAAGDETEAKDAIEDEEDPDYTDQKDGEYYYNTVEGGDYKEEDDDMDHIDEDLDAEEDEDDFAKKIGLIFS</sequence>
<evidence type="ECO:0000256" key="5">
    <source>
        <dbReference type="ARBA" id="ARBA00023125"/>
    </source>
</evidence>
<dbReference type="GO" id="GO:0008270">
    <property type="term" value="F:zinc ion binding"/>
    <property type="evidence" value="ECO:0007669"/>
    <property type="project" value="UniProtKB-KW"/>
</dbReference>
<evidence type="ECO:0000259" key="8">
    <source>
        <dbReference type="PROSITE" id="PS50103"/>
    </source>
</evidence>
<feature type="compositionally biased region" description="Polar residues" evidence="7">
    <location>
        <begin position="563"/>
        <end position="585"/>
    </location>
</feature>
<dbReference type="PANTHER" id="PTHR15725">
    <property type="entry name" value="ZN-FINGER, C-X8-C-X5-C-X3-H TYPE-CONTAINING"/>
    <property type="match status" value="1"/>
</dbReference>
<feature type="zinc finger region" description="C3H1-type" evidence="6">
    <location>
        <begin position="113"/>
        <end position="140"/>
    </location>
</feature>
<keyword evidence="5" id="KW-0238">DNA-binding</keyword>
<evidence type="ECO:0000256" key="1">
    <source>
        <dbReference type="ARBA" id="ARBA00022723"/>
    </source>
</evidence>
<feature type="region of interest" description="Disordered" evidence="7">
    <location>
        <begin position="557"/>
        <end position="624"/>
    </location>
</feature>
<name>A0A5J6NDP3_CYMEN</name>
<feature type="region of interest" description="Disordered" evidence="7">
    <location>
        <begin position="209"/>
        <end position="244"/>
    </location>
</feature>
<keyword evidence="2" id="KW-0677">Repeat</keyword>
<evidence type="ECO:0000313" key="9">
    <source>
        <dbReference type="EMBL" id="QEX51158.1"/>
    </source>
</evidence>
<feature type="region of interest" description="Disordered" evidence="7">
    <location>
        <begin position="660"/>
        <end position="689"/>
    </location>
</feature>
<evidence type="ECO:0000256" key="6">
    <source>
        <dbReference type="PROSITE-ProRule" id="PRU00723"/>
    </source>
</evidence>
<feature type="compositionally biased region" description="Basic and acidic residues" evidence="7">
    <location>
        <begin position="432"/>
        <end position="458"/>
    </location>
</feature>
<dbReference type="SMART" id="SM00356">
    <property type="entry name" value="ZnF_C3H1"/>
    <property type="match status" value="3"/>
</dbReference>
<evidence type="ECO:0000256" key="4">
    <source>
        <dbReference type="ARBA" id="ARBA00022833"/>
    </source>
</evidence>
<dbReference type="InterPro" id="IPR000571">
    <property type="entry name" value="Znf_CCCH"/>
</dbReference>
<protein>
    <submittedName>
        <fullName evidence="9">Zinc finger CCCH domain-containing protein 32-like isoform X1</fullName>
    </submittedName>
</protein>
<keyword evidence="1 6" id="KW-0479">Metal-binding</keyword>
<dbReference type="EMBL" id="MK673635">
    <property type="protein sequence ID" value="QEX51158.1"/>
    <property type="molecule type" value="mRNA"/>
</dbReference>
<feature type="domain" description="C3H1-type" evidence="8">
    <location>
        <begin position="51"/>
        <end position="77"/>
    </location>
</feature>
<feature type="zinc finger region" description="C3H1-type" evidence="6">
    <location>
        <begin position="51"/>
        <end position="77"/>
    </location>
</feature>
<accession>A0A5J6NDP3</accession>
<dbReference type="Pfam" id="PF00642">
    <property type="entry name" value="zf-CCCH"/>
    <property type="match status" value="1"/>
</dbReference>
<dbReference type="SUPFAM" id="SSF90229">
    <property type="entry name" value="CCCH zinc finger"/>
    <property type="match status" value="1"/>
</dbReference>
<proteinExistence type="evidence at transcript level"/>
<feature type="domain" description="C3H1-type" evidence="8">
    <location>
        <begin position="25"/>
        <end position="49"/>
    </location>
</feature>
<dbReference type="Pfam" id="PF15663">
    <property type="entry name" value="zf-CCCH_3"/>
    <property type="match status" value="1"/>
</dbReference>
<dbReference type="PANTHER" id="PTHR15725:SF14">
    <property type="entry name" value="ZINC FINGER CCCH DOMAIN-CONTAINING PROTEIN 11A"/>
    <property type="match status" value="1"/>
</dbReference>
<feature type="zinc finger region" description="C3H1-type" evidence="6">
    <location>
        <begin position="25"/>
        <end position="49"/>
    </location>
</feature>
<dbReference type="GO" id="GO:0003729">
    <property type="term" value="F:mRNA binding"/>
    <property type="evidence" value="ECO:0007669"/>
    <property type="project" value="TreeGrafter"/>
</dbReference>